<protein>
    <recommendedName>
        <fullName evidence="3">P27 family phage terminase small subunit</fullName>
    </recommendedName>
</protein>
<dbReference type="RefSeq" id="WP_098774658.1">
    <property type="nucleotide sequence ID" value="NZ_NUJQ01000002.1"/>
</dbReference>
<dbReference type="EMBL" id="NUJQ01000002">
    <property type="protein sequence ID" value="PGQ11987.1"/>
    <property type="molecule type" value="Genomic_DNA"/>
</dbReference>
<reference evidence="1 2" key="1">
    <citation type="submission" date="2017-09" db="EMBL/GenBank/DDBJ databases">
        <title>Large-scale bioinformatics analysis of Bacillus genomes uncovers conserved roles of natural products in bacterial physiology.</title>
        <authorList>
            <consortium name="Agbiome Team Llc"/>
            <person name="Bleich R.M."/>
            <person name="Grubbs K.J."/>
            <person name="Santa Maria K.C."/>
            <person name="Allen S.E."/>
            <person name="Farag S."/>
            <person name="Shank E.A."/>
            <person name="Bowers A."/>
        </authorList>
    </citation>
    <scope>NUCLEOTIDE SEQUENCE [LARGE SCALE GENOMIC DNA]</scope>
    <source>
        <strain evidence="1 2">AFS046104</strain>
    </source>
</reference>
<evidence type="ECO:0000313" key="2">
    <source>
        <dbReference type="Proteomes" id="UP000221438"/>
    </source>
</evidence>
<evidence type="ECO:0000313" key="1">
    <source>
        <dbReference type="EMBL" id="PGQ11987.1"/>
    </source>
</evidence>
<dbReference type="Pfam" id="PF05119">
    <property type="entry name" value="Terminase_4"/>
    <property type="match status" value="1"/>
</dbReference>
<dbReference type="Proteomes" id="UP000221438">
    <property type="component" value="Unassembled WGS sequence"/>
</dbReference>
<evidence type="ECO:0008006" key="3">
    <source>
        <dbReference type="Google" id="ProtNLM"/>
    </source>
</evidence>
<comment type="caution">
    <text evidence="1">The sequence shown here is derived from an EMBL/GenBank/DDBJ whole genome shotgun (WGS) entry which is preliminary data.</text>
</comment>
<proteinExistence type="predicted"/>
<gene>
    <name evidence="1" type="ORF">COA08_01435</name>
</gene>
<dbReference type="AlphaFoldDB" id="A0A2C0F148"/>
<sequence>MRKLSKKAQIKQDLLQQLEVSGLHGMHYVDLVDDYMTLFDAKNKLAREMKKNGPMIEWQNSESQKGIKANPATKEFRETNKRMTELLKVLGLKEPIYDEGNDDDDI</sequence>
<organism evidence="1 2">
    <name type="scientific">Bacillus cereus</name>
    <dbReference type="NCBI Taxonomy" id="1396"/>
    <lineage>
        <taxon>Bacteria</taxon>
        <taxon>Bacillati</taxon>
        <taxon>Bacillota</taxon>
        <taxon>Bacilli</taxon>
        <taxon>Bacillales</taxon>
        <taxon>Bacillaceae</taxon>
        <taxon>Bacillus</taxon>
        <taxon>Bacillus cereus group</taxon>
    </lineage>
</organism>
<dbReference type="InterPro" id="IPR006448">
    <property type="entry name" value="Phage_term_ssu_P27"/>
</dbReference>
<name>A0A2C0F148_BACCE</name>
<accession>A0A2C0F148</accession>